<dbReference type="GeneID" id="68118822"/>
<name>A0A6A5BZI7_NAEFO</name>
<feature type="region of interest" description="Disordered" evidence="2">
    <location>
        <begin position="123"/>
        <end position="146"/>
    </location>
</feature>
<dbReference type="RefSeq" id="XP_044567390.1">
    <property type="nucleotide sequence ID" value="XM_044702034.1"/>
</dbReference>
<keyword evidence="1" id="KW-0175">Coiled coil</keyword>
<dbReference type="EMBL" id="VFQX01000009">
    <property type="protein sequence ID" value="KAF0982677.1"/>
    <property type="molecule type" value="Genomic_DNA"/>
</dbReference>
<dbReference type="VEuPathDB" id="AmoebaDB:NfTy_017770"/>
<dbReference type="OrthoDB" id="10322883at2759"/>
<dbReference type="VEuPathDB" id="AmoebaDB:NF0120070"/>
<proteinExistence type="predicted"/>
<evidence type="ECO:0000256" key="2">
    <source>
        <dbReference type="SAM" id="MobiDB-lite"/>
    </source>
</evidence>
<sequence length="351" mass="39812">MGQGNSSQISHYEESQAISKIFDGFSTLLRMQTKEQDRVIEKISSRLDQLEKSVFNIQQDLNVLKSTRPMTTHSTFGSNFQQQFSTSGYGTVNSSLNSQPNTTNLSPQYKVIYPVQNYISSHHSSSSLNNPSFPQSSSMNKTSPVAPPPEVLGNLTFVYNNDYEQDLLTMSVKKFADEMKMCFGSKGIHFVTKSETKESGKKYVNVFFMDQLSFLSGNHTSSVTSTVKELVVFVCIRKSDSRETRLDMTKLFPGISEWMVSTDHIMNNVADATRYLFVKFQNYKSVQEAGNSEYQDLTPFQKLEIADKDCFTSCVMGYFEVPFSFLKKDLLVHSVPDTFQISVYSFFITNK</sequence>
<organism evidence="3 4">
    <name type="scientific">Naegleria fowleri</name>
    <name type="common">Brain eating amoeba</name>
    <dbReference type="NCBI Taxonomy" id="5763"/>
    <lineage>
        <taxon>Eukaryota</taxon>
        <taxon>Discoba</taxon>
        <taxon>Heterolobosea</taxon>
        <taxon>Tetramitia</taxon>
        <taxon>Eutetramitia</taxon>
        <taxon>Vahlkampfiidae</taxon>
        <taxon>Naegleria</taxon>
    </lineage>
</organism>
<accession>A0A6A5BZI7</accession>
<gene>
    <name evidence="3" type="ORF">FDP41_011607</name>
</gene>
<keyword evidence="4" id="KW-1185">Reference proteome</keyword>
<feature type="compositionally biased region" description="Low complexity" evidence="2">
    <location>
        <begin position="123"/>
        <end position="138"/>
    </location>
</feature>
<comment type="caution">
    <text evidence="3">The sequence shown here is derived from an EMBL/GenBank/DDBJ whole genome shotgun (WGS) entry which is preliminary data.</text>
</comment>
<dbReference type="VEuPathDB" id="AmoebaDB:FDP41_011607"/>
<dbReference type="Proteomes" id="UP000444721">
    <property type="component" value="Unassembled WGS sequence"/>
</dbReference>
<protein>
    <submittedName>
        <fullName evidence="3">Uncharacterized protein</fullName>
    </submittedName>
</protein>
<evidence type="ECO:0000313" key="4">
    <source>
        <dbReference type="Proteomes" id="UP000444721"/>
    </source>
</evidence>
<reference evidence="3 4" key="1">
    <citation type="journal article" date="2019" name="Sci. Rep.">
        <title>Nanopore sequencing improves the draft genome of the human pathogenic amoeba Naegleria fowleri.</title>
        <authorList>
            <person name="Liechti N."/>
            <person name="Schurch N."/>
            <person name="Bruggmann R."/>
            <person name="Wittwer M."/>
        </authorList>
    </citation>
    <scope>NUCLEOTIDE SEQUENCE [LARGE SCALE GENOMIC DNA]</scope>
    <source>
        <strain evidence="3 4">ATCC 30894</strain>
    </source>
</reference>
<evidence type="ECO:0000256" key="1">
    <source>
        <dbReference type="SAM" id="Coils"/>
    </source>
</evidence>
<feature type="coiled-coil region" evidence="1">
    <location>
        <begin position="40"/>
        <end position="67"/>
    </location>
</feature>
<dbReference type="AlphaFoldDB" id="A0A6A5BZI7"/>
<evidence type="ECO:0000313" key="3">
    <source>
        <dbReference type="EMBL" id="KAF0982677.1"/>
    </source>
</evidence>